<keyword evidence="3" id="KW-1185">Reference proteome</keyword>
<proteinExistence type="predicted"/>
<dbReference type="EMBL" id="JAUHMF010000002">
    <property type="protein sequence ID" value="MDT8899085.1"/>
    <property type="molecule type" value="Genomic_DNA"/>
</dbReference>
<sequence length="274" mass="30247">MRLWARSLFVVTLLLVIGAGCSPPSVNRPETPTSLPPTTTPSPSPVWFPPTATFTPIPTRLISPTPTPALALGDLVLSDDFESPGTWQTYRNATGSAAYEQRQLTLAVNAAKGYLTSLRNAPEIGNAYLELSLQPNLCQGQDTFGLLLRAADEFNAYRWVITCQGQMRLERLQSGRNLPLSDWIELSEIQVNPLVETRLAAWLYQDHLRLFVNGFEEINLRDPVFTSGRIGVFARAAGDSALSVSFRRLRIYAINPMLLPTATPTVLVIPTPQR</sequence>
<organism evidence="2 3">
    <name type="scientific">Thermanaerothrix solaris</name>
    <dbReference type="NCBI Taxonomy" id="3058434"/>
    <lineage>
        <taxon>Bacteria</taxon>
        <taxon>Bacillati</taxon>
        <taxon>Chloroflexota</taxon>
        <taxon>Anaerolineae</taxon>
        <taxon>Anaerolineales</taxon>
        <taxon>Anaerolineaceae</taxon>
        <taxon>Thermanaerothrix</taxon>
    </lineage>
</organism>
<dbReference type="Gene3D" id="2.60.120.560">
    <property type="entry name" value="Exo-inulinase, domain 1"/>
    <property type="match status" value="1"/>
</dbReference>
<dbReference type="RefSeq" id="WP_315625767.1">
    <property type="nucleotide sequence ID" value="NZ_JAUHMF010000002.1"/>
</dbReference>
<gene>
    <name evidence="2" type="ORF">QYE77_12500</name>
</gene>
<name>A0ABU3NQG0_9CHLR</name>
<dbReference type="Proteomes" id="UP001254165">
    <property type="component" value="Unassembled WGS sequence"/>
</dbReference>
<feature type="region of interest" description="Disordered" evidence="1">
    <location>
        <begin position="25"/>
        <end position="45"/>
    </location>
</feature>
<evidence type="ECO:0000256" key="1">
    <source>
        <dbReference type="SAM" id="MobiDB-lite"/>
    </source>
</evidence>
<evidence type="ECO:0000313" key="2">
    <source>
        <dbReference type="EMBL" id="MDT8899085.1"/>
    </source>
</evidence>
<accession>A0ABU3NQG0</accession>
<dbReference type="PROSITE" id="PS51257">
    <property type="entry name" value="PROKAR_LIPOPROTEIN"/>
    <property type="match status" value="1"/>
</dbReference>
<feature type="compositionally biased region" description="Pro residues" evidence="1">
    <location>
        <begin position="34"/>
        <end position="45"/>
    </location>
</feature>
<comment type="caution">
    <text evidence="2">The sequence shown here is derived from an EMBL/GenBank/DDBJ whole genome shotgun (WGS) entry which is preliminary data.</text>
</comment>
<protein>
    <recommendedName>
        <fullName evidence="4">3-keto-disaccharide hydrolase domain-containing protein</fullName>
    </recommendedName>
</protein>
<reference evidence="2 3" key="1">
    <citation type="submission" date="2023-07" db="EMBL/GenBank/DDBJ databases">
        <title>Novel species of Thermanaerothrix with wide hydrolytic capabilities.</title>
        <authorList>
            <person name="Zayulina K.S."/>
            <person name="Podosokorskaya O.A."/>
            <person name="Elcheninov A.G."/>
        </authorList>
    </citation>
    <scope>NUCLEOTIDE SEQUENCE [LARGE SCALE GENOMIC DNA]</scope>
    <source>
        <strain evidence="2 3">4228-RoL</strain>
    </source>
</reference>
<evidence type="ECO:0000313" key="3">
    <source>
        <dbReference type="Proteomes" id="UP001254165"/>
    </source>
</evidence>
<evidence type="ECO:0008006" key="4">
    <source>
        <dbReference type="Google" id="ProtNLM"/>
    </source>
</evidence>